<dbReference type="PANTHER" id="PTHR43881:SF1">
    <property type="entry name" value="GAMMA-GLUTAMYLTRANSPEPTIDASE (AFU_ORTHOLOGUE AFUA_4G13580)"/>
    <property type="match status" value="1"/>
</dbReference>
<keyword evidence="2" id="KW-1185">Reference proteome</keyword>
<dbReference type="RefSeq" id="WP_159545232.1">
    <property type="nucleotide sequence ID" value="NZ_CP047156.1"/>
</dbReference>
<dbReference type="KEGG" id="eke:EK0264_10030"/>
<dbReference type="OrthoDB" id="9781342at2"/>
<proteinExistence type="predicted"/>
<dbReference type="InterPro" id="IPR043138">
    <property type="entry name" value="GGT_lsub"/>
</dbReference>
<dbReference type="Proteomes" id="UP000463857">
    <property type="component" value="Chromosome"/>
</dbReference>
<name>A0A7L4YNX1_9ACTN</name>
<dbReference type="FunCoup" id="A0A7L4YNX1">
    <property type="interactions" value="210"/>
</dbReference>
<organism evidence="1 2">
    <name type="scientific">Epidermidibacterium keratini</name>
    <dbReference type="NCBI Taxonomy" id="1891644"/>
    <lineage>
        <taxon>Bacteria</taxon>
        <taxon>Bacillati</taxon>
        <taxon>Actinomycetota</taxon>
        <taxon>Actinomycetes</taxon>
        <taxon>Sporichthyales</taxon>
        <taxon>Sporichthyaceae</taxon>
        <taxon>Epidermidibacterium</taxon>
    </lineage>
</organism>
<dbReference type="Gene3D" id="1.10.246.130">
    <property type="match status" value="1"/>
</dbReference>
<gene>
    <name evidence="1" type="ORF">EK0264_10030</name>
</gene>
<keyword evidence="1" id="KW-0808">Transferase</keyword>
<evidence type="ECO:0000313" key="2">
    <source>
        <dbReference type="Proteomes" id="UP000463857"/>
    </source>
</evidence>
<dbReference type="InParanoid" id="A0A7L4YNX1"/>
<dbReference type="PRINTS" id="PR01210">
    <property type="entry name" value="GGTRANSPTASE"/>
</dbReference>
<dbReference type="InterPro" id="IPR029055">
    <property type="entry name" value="Ntn_hydrolases_N"/>
</dbReference>
<dbReference type="Gene3D" id="3.60.20.40">
    <property type="match status" value="1"/>
</dbReference>
<dbReference type="EMBL" id="CP047156">
    <property type="protein sequence ID" value="QHC00593.1"/>
    <property type="molecule type" value="Genomic_DNA"/>
</dbReference>
<dbReference type="GO" id="GO:0016740">
    <property type="term" value="F:transferase activity"/>
    <property type="evidence" value="ECO:0007669"/>
    <property type="project" value="UniProtKB-KW"/>
</dbReference>
<dbReference type="AlphaFoldDB" id="A0A7L4YNX1"/>
<dbReference type="SUPFAM" id="SSF56235">
    <property type="entry name" value="N-terminal nucleophile aminohydrolases (Ntn hydrolases)"/>
    <property type="match status" value="1"/>
</dbReference>
<reference evidence="1 2" key="1">
    <citation type="journal article" date="2018" name="Int. J. Syst. Evol. Microbiol.">
        <title>Epidermidibacterium keratini gen. nov., sp. nov., a member of the family Sporichthyaceae, isolated from keratin epidermis.</title>
        <authorList>
            <person name="Lee D.G."/>
            <person name="Trujillo M.E."/>
            <person name="Kang S."/>
            <person name="Nam J.J."/>
            <person name="Kim Y.J."/>
        </authorList>
    </citation>
    <scope>NUCLEOTIDE SEQUENCE [LARGE SCALE GENOMIC DNA]</scope>
    <source>
        <strain evidence="1 2">EPI-7</strain>
    </source>
</reference>
<dbReference type="InterPro" id="IPR043137">
    <property type="entry name" value="GGT_ssub_C"/>
</dbReference>
<dbReference type="Pfam" id="PF01019">
    <property type="entry name" value="G_glu_transpept"/>
    <property type="match status" value="1"/>
</dbReference>
<sequence length="593" mass="63509">MFTTRPEITGTFGTVTSTHWLASGSGMAVLERGGNAFDAAVAAAFVLQVVEPHLNGPGGDVPLIFCKPGEDPVVLCGQGVAPAGATIEHYRSLGLETVPGTGLLAPAVPGSVHAWLVLLRDHGTMRPREVLDYAIGYAANGHPALERVSATIAGMADFFAEHWPTSAAQWLPEGRAPERNELLRNPTWARTLERLCDAAEAAGDDRVAQCDAFIAEWTTGFVADAIAEFVKTPVRDSSGRDHAGVMTREDLASWSPTYEAPVSLDWRGLRIYKCGLWTQGPALLQQLALLDGMLPEQADDWDAGLMHAAIEAASLAFADRDAYYGDSGEDRATIDELLDPAYTEQRRTLIGDDASHELRPGSPGGRTPRLASAIRARGDEAVLDGLGEPTVAKDGKTRGDTCHVDVVDQWGNVVSATPSGGWLQSSPYIPEVGFCLGSRLQMMWVEEGLPSSLEPGRRPRSTLSPSLMIELDTDVTTAFGTPGGDQQDQWQLVFLLANRILGRDLQASIDAPSWHVESLVSSFEPRVWQPGVFTAESRIDGSVINALRARGHIANEAGPWSLGRMSAASYEPSTGLIRAAANPRGMQGYAAGR</sequence>
<evidence type="ECO:0000313" key="1">
    <source>
        <dbReference type="EMBL" id="QHC00593.1"/>
    </source>
</evidence>
<protein>
    <submittedName>
        <fullName evidence="1">Gamma-glutamyltransferase family protein</fullName>
    </submittedName>
</protein>
<dbReference type="PANTHER" id="PTHR43881">
    <property type="entry name" value="GAMMA-GLUTAMYLTRANSPEPTIDASE (AFU_ORTHOLOGUE AFUA_4G13580)"/>
    <property type="match status" value="1"/>
</dbReference>
<accession>A0A7L4YNX1</accession>
<dbReference type="InterPro" id="IPR052896">
    <property type="entry name" value="GGT-like_enzyme"/>
</dbReference>